<evidence type="ECO:0000256" key="1">
    <source>
        <dbReference type="ARBA" id="ARBA00022679"/>
    </source>
</evidence>
<reference evidence="4 5" key="1">
    <citation type="submission" date="2017-07" db="EMBL/GenBank/DDBJ databases">
        <title>Complete genome sequence of Actinoalloteichus hoggarensis DSM 45943, type strain of Actinoalloteichus hoggarensis.</title>
        <authorList>
            <person name="Ruckert C."/>
            <person name="Nouioui I."/>
            <person name="Willmese J."/>
            <person name="van Wezel G."/>
            <person name="Klenk H.-P."/>
            <person name="Kalinowski J."/>
            <person name="Zotchev S.B."/>
        </authorList>
    </citation>
    <scope>NUCLEOTIDE SEQUENCE [LARGE SCALE GENOMIC DNA]</scope>
    <source>
        <strain evidence="4 5">DSM 45943</strain>
    </source>
</reference>
<proteinExistence type="predicted"/>
<dbReference type="GO" id="GO:0016747">
    <property type="term" value="F:acyltransferase activity, transferring groups other than amino-acyl groups"/>
    <property type="evidence" value="ECO:0007669"/>
    <property type="project" value="InterPro"/>
</dbReference>
<protein>
    <submittedName>
        <fullName evidence="4">Putative acetyltransferase</fullName>
    </submittedName>
</protein>
<dbReference type="KEGG" id="ahg:AHOG_23250"/>
<dbReference type="PROSITE" id="PS51186">
    <property type="entry name" value="GNAT"/>
    <property type="match status" value="1"/>
</dbReference>
<dbReference type="EMBL" id="CP022521">
    <property type="protein sequence ID" value="ASO22259.1"/>
    <property type="molecule type" value="Genomic_DNA"/>
</dbReference>
<dbReference type="CDD" id="cd04301">
    <property type="entry name" value="NAT_SF"/>
    <property type="match status" value="1"/>
</dbReference>
<organism evidence="4 5">
    <name type="scientific">Actinoalloteichus hoggarensis</name>
    <dbReference type="NCBI Taxonomy" id="1470176"/>
    <lineage>
        <taxon>Bacteria</taxon>
        <taxon>Bacillati</taxon>
        <taxon>Actinomycetota</taxon>
        <taxon>Actinomycetes</taxon>
        <taxon>Pseudonocardiales</taxon>
        <taxon>Pseudonocardiaceae</taxon>
        <taxon>Actinoalloteichus</taxon>
    </lineage>
</organism>
<feature type="domain" description="N-acetyltransferase" evidence="3">
    <location>
        <begin position="140"/>
        <end position="290"/>
    </location>
</feature>
<evidence type="ECO:0000313" key="4">
    <source>
        <dbReference type="EMBL" id="ASO22259.1"/>
    </source>
</evidence>
<dbReference type="AlphaFoldDB" id="A0A221W9Q9"/>
<name>A0A221W9Q9_9PSEU</name>
<dbReference type="InterPro" id="IPR016181">
    <property type="entry name" value="Acyl_CoA_acyltransferase"/>
</dbReference>
<evidence type="ECO:0000256" key="2">
    <source>
        <dbReference type="ARBA" id="ARBA00023315"/>
    </source>
</evidence>
<sequence>MNRGLRRYRRGMARRIIDTITTYWALGGLRRRIEGGLVVTHPRLPPHPLGDFLQLSAETTAESLPGVLAAAERQTGRPGRAVRLHPAGPLDVEPKLIIDGWTGDAELQLVLTGPPISPGGAGGEDVRAVTGVAGTAVPRTEIRPGTESDWPAVARLFRLDHEEEDRRAGVPTRSPEVTNAAVALRRELSRHADLLVAAVDGSVVGFVICWAGVDGLGIVEDVFVRSDHRRRGIATALVVTAVTAARRRGARELVIAADPTDHPRHLYARLGFRPTLVTRSYRPPEAATLS</sequence>
<evidence type="ECO:0000313" key="5">
    <source>
        <dbReference type="Proteomes" id="UP000204221"/>
    </source>
</evidence>
<evidence type="ECO:0000259" key="3">
    <source>
        <dbReference type="PROSITE" id="PS51186"/>
    </source>
</evidence>
<keyword evidence="5" id="KW-1185">Reference proteome</keyword>
<keyword evidence="2" id="KW-0012">Acyltransferase</keyword>
<accession>A0A221W9Q9</accession>
<dbReference type="InterPro" id="IPR050832">
    <property type="entry name" value="Bact_Acetyltransf"/>
</dbReference>
<dbReference type="SUPFAM" id="SSF55729">
    <property type="entry name" value="Acyl-CoA N-acyltransferases (Nat)"/>
    <property type="match status" value="1"/>
</dbReference>
<keyword evidence="1 4" id="KW-0808">Transferase</keyword>
<gene>
    <name evidence="4" type="ORF">AHOG_23250</name>
</gene>
<dbReference type="InterPro" id="IPR000182">
    <property type="entry name" value="GNAT_dom"/>
</dbReference>
<dbReference type="Pfam" id="PF00583">
    <property type="entry name" value="Acetyltransf_1"/>
    <property type="match status" value="1"/>
</dbReference>
<dbReference type="Proteomes" id="UP000204221">
    <property type="component" value="Chromosome"/>
</dbReference>
<dbReference type="Gene3D" id="3.40.630.30">
    <property type="match status" value="1"/>
</dbReference>
<dbReference type="PANTHER" id="PTHR43877">
    <property type="entry name" value="AMINOALKYLPHOSPHONATE N-ACETYLTRANSFERASE-RELATED-RELATED"/>
    <property type="match status" value="1"/>
</dbReference>
<dbReference type="PANTHER" id="PTHR43877:SF1">
    <property type="entry name" value="ACETYLTRANSFERASE"/>
    <property type="match status" value="1"/>
</dbReference>